<evidence type="ECO:0000256" key="2">
    <source>
        <dbReference type="ARBA" id="ARBA00022553"/>
    </source>
</evidence>
<dbReference type="Proteomes" id="UP001597024">
    <property type="component" value="Unassembled WGS sequence"/>
</dbReference>
<dbReference type="Pfam" id="PF00550">
    <property type="entry name" value="PP-binding"/>
    <property type="match status" value="1"/>
</dbReference>
<dbReference type="Gene3D" id="1.10.1200.10">
    <property type="entry name" value="ACP-like"/>
    <property type="match status" value="1"/>
</dbReference>
<evidence type="ECO:0000256" key="1">
    <source>
        <dbReference type="ARBA" id="ARBA00022450"/>
    </source>
</evidence>
<keyword evidence="5" id="KW-1185">Reference proteome</keyword>
<dbReference type="InterPro" id="IPR009081">
    <property type="entry name" value="PP-bd_ACP"/>
</dbReference>
<comment type="caution">
    <text evidence="4">The sequence shown here is derived from an EMBL/GenBank/DDBJ whole genome shotgun (WGS) entry which is preliminary data.</text>
</comment>
<dbReference type="InterPro" id="IPR020806">
    <property type="entry name" value="PKS_PP-bd"/>
</dbReference>
<organism evidence="4 5">
    <name type="scientific">Streptosporangium algeriense</name>
    <dbReference type="NCBI Taxonomy" id="1682748"/>
    <lineage>
        <taxon>Bacteria</taxon>
        <taxon>Bacillati</taxon>
        <taxon>Actinomycetota</taxon>
        <taxon>Actinomycetes</taxon>
        <taxon>Streptosporangiales</taxon>
        <taxon>Streptosporangiaceae</taxon>
        <taxon>Streptosporangium</taxon>
    </lineage>
</organism>
<dbReference type="InterPro" id="IPR036736">
    <property type="entry name" value="ACP-like_sf"/>
</dbReference>
<keyword evidence="1" id="KW-0596">Phosphopantetheine</keyword>
<keyword evidence="2" id="KW-0597">Phosphoprotein</keyword>
<feature type="non-terminal residue" evidence="4">
    <location>
        <position position="1"/>
    </location>
</feature>
<proteinExistence type="predicted"/>
<sequence length="90" mass="9720">AARAARPDLDDGDPVLGNVAEIWSEVLRIGRPALLDDFFDLGGDSLRLPQVQKMIKDRLGVEIGPLDLFGAPTLGELAEVVRSRLDGSPR</sequence>
<dbReference type="EMBL" id="JBHTHX010003501">
    <property type="protein sequence ID" value="MFD0891807.1"/>
    <property type="molecule type" value="Genomic_DNA"/>
</dbReference>
<reference evidence="5" key="1">
    <citation type="journal article" date="2019" name="Int. J. Syst. Evol. Microbiol.">
        <title>The Global Catalogue of Microorganisms (GCM) 10K type strain sequencing project: providing services to taxonomists for standard genome sequencing and annotation.</title>
        <authorList>
            <consortium name="The Broad Institute Genomics Platform"/>
            <consortium name="The Broad Institute Genome Sequencing Center for Infectious Disease"/>
            <person name="Wu L."/>
            <person name="Ma J."/>
        </authorList>
    </citation>
    <scope>NUCLEOTIDE SEQUENCE [LARGE SCALE GENOMIC DNA]</scope>
    <source>
        <strain evidence="5">CCUG 62974</strain>
    </source>
</reference>
<dbReference type="SUPFAM" id="SSF47336">
    <property type="entry name" value="ACP-like"/>
    <property type="match status" value="1"/>
</dbReference>
<evidence type="ECO:0000259" key="3">
    <source>
        <dbReference type="PROSITE" id="PS50075"/>
    </source>
</evidence>
<name>A0ABW3E8M4_9ACTN</name>
<gene>
    <name evidence="4" type="ORF">ACFQ08_45260</name>
</gene>
<accession>A0ABW3E8M4</accession>
<evidence type="ECO:0000313" key="5">
    <source>
        <dbReference type="Proteomes" id="UP001597024"/>
    </source>
</evidence>
<dbReference type="SMART" id="SM00823">
    <property type="entry name" value="PKS_PP"/>
    <property type="match status" value="1"/>
</dbReference>
<protein>
    <submittedName>
        <fullName evidence="4">Phosphopantetheine-binding protein</fullName>
    </submittedName>
</protein>
<dbReference type="PROSITE" id="PS50075">
    <property type="entry name" value="CARRIER"/>
    <property type="match status" value="1"/>
</dbReference>
<evidence type="ECO:0000313" key="4">
    <source>
        <dbReference type="EMBL" id="MFD0891807.1"/>
    </source>
</evidence>
<feature type="domain" description="Carrier" evidence="3">
    <location>
        <begin position="10"/>
        <end position="85"/>
    </location>
</feature>